<dbReference type="GO" id="GO:0003677">
    <property type="term" value="F:DNA binding"/>
    <property type="evidence" value="ECO:0007669"/>
    <property type="project" value="UniProtKB-KW"/>
</dbReference>
<dbReference type="PANTHER" id="PTHR47165">
    <property type="entry name" value="OS03G0429900 PROTEIN"/>
    <property type="match status" value="1"/>
</dbReference>
<comment type="caution">
    <text evidence="4">The sequence shown here is derived from an EMBL/GenBank/DDBJ whole genome shotgun (WGS) entry which is preliminary data.</text>
</comment>
<gene>
    <name evidence="4" type="ORF">D8674_019107</name>
</gene>
<reference evidence="4 5" key="1">
    <citation type="submission" date="2019-09" db="EMBL/GenBank/DDBJ databases">
        <authorList>
            <person name="Ou C."/>
        </authorList>
    </citation>
    <scope>NUCLEOTIDE SEQUENCE [LARGE SCALE GENOMIC DNA]</scope>
    <source>
        <strain evidence="4">S2</strain>
        <tissue evidence="4">Leaf</tissue>
    </source>
</reference>
<keyword evidence="5" id="KW-1185">Reference proteome</keyword>
<feature type="domain" description="Replication protein A 70 kDa DNA-binding subunit B/D first OB fold" evidence="2">
    <location>
        <begin position="6"/>
        <end position="106"/>
    </location>
</feature>
<evidence type="ECO:0000313" key="4">
    <source>
        <dbReference type="EMBL" id="KAB2611075.1"/>
    </source>
</evidence>
<protein>
    <submittedName>
        <fullName evidence="4">Replication protein A 70 kDa DNA-binding subunit-like</fullName>
    </submittedName>
</protein>
<dbReference type="Pfam" id="PF16900">
    <property type="entry name" value="REPA_OB_2"/>
    <property type="match status" value="1"/>
</dbReference>
<evidence type="ECO:0000256" key="1">
    <source>
        <dbReference type="ARBA" id="ARBA00023125"/>
    </source>
</evidence>
<dbReference type="CDD" id="cd04480">
    <property type="entry name" value="RPA1_DBD_A_like"/>
    <property type="match status" value="1"/>
</dbReference>
<dbReference type="EMBL" id="SMOL01000487">
    <property type="protein sequence ID" value="KAB2611075.1"/>
    <property type="molecule type" value="Genomic_DNA"/>
</dbReference>
<evidence type="ECO:0000259" key="2">
    <source>
        <dbReference type="Pfam" id="PF02721"/>
    </source>
</evidence>
<dbReference type="Pfam" id="PF02721">
    <property type="entry name" value="DUF223"/>
    <property type="match status" value="1"/>
</dbReference>
<reference evidence="4 5" key="3">
    <citation type="submission" date="2019-11" db="EMBL/GenBank/DDBJ databases">
        <title>A de novo genome assembly of a pear dwarfing rootstock.</title>
        <authorList>
            <person name="Wang F."/>
            <person name="Wang J."/>
            <person name="Li S."/>
            <person name="Zhang Y."/>
            <person name="Fang M."/>
            <person name="Ma L."/>
            <person name="Zhao Y."/>
            <person name="Jiang S."/>
        </authorList>
    </citation>
    <scope>NUCLEOTIDE SEQUENCE [LARGE SCALE GENOMIC DNA]</scope>
    <source>
        <strain evidence="4">S2</strain>
        <tissue evidence="4">Leaf</tissue>
    </source>
</reference>
<proteinExistence type="predicted"/>
<organism evidence="4 5">
    <name type="scientific">Pyrus ussuriensis x Pyrus communis</name>
    <dbReference type="NCBI Taxonomy" id="2448454"/>
    <lineage>
        <taxon>Eukaryota</taxon>
        <taxon>Viridiplantae</taxon>
        <taxon>Streptophyta</taxon>
        <taxon>Embryophyta</taxon>
        <taxon>Tracheophyta</taxon>
        <taxon>Spermatophyta</taxon>
        <taxon>Magnoliopsida</taxon>
        <taxon>eudicotyledons</taxon>
        <taxon>Gunneridae</taxon>
        <taxon>Pentapetalae</taxon>
        <taxon>rosids</taxon>
        <taxon>fabids</taxon>
        <taxon>Rosales</taxon>
        <taxon>Rosaceae</taxon>
        <taxon>Amygdaloideae</taxon>
        <taxon>Maleae</taxon>
        <taxon>Pyrus</taxon>
    </lineage>
</organism>
<dbReference type="Gene3D" id="2.40.50.140">
    <property type="entry name" value="Nucleic acid-binding proteins"/>
    <property type="match status" value="3"/>
</dbReference>
<reference evidence="5" key="2">
    <citation type="submission" date="2019-10" db="EMBL/GenBank/DDBJ databases">
        <title>A de novo genome assembly of a pear dwarfing rootstock.</title>
        <authorList>
            <person name="Wang F."/>
            <person name="Wang J."/>
            <person name="Li S."/>
            <person name="Zhang Y."/>
            <person name="Fang M."/>
            <person name="Ma L."/>
            <person name="Zhao Y."/>
            <person name="Jiang S."/>
        </authorList>
    </citation>
    <scope>NUCLEOTIDE SEQUENCE [LARGE SCALE GENOMIC DNA]</scope>
</reference>
<dbReference type="CDD" id="cd04481">
    <property type="entry name" value="RPA1_DBD_B_like"/>
    <property type="match status" value="1"/>
</dbReference>
<feature type="domain" description="Replication protein A OB" evidence="3">
    <location>
        <begin position="138"/>
        <end position="224"/>
    </location>
</feature>
<accession>A0A5N5G6M7</accession>
<evidence type="ECO:0000259" key="3">
    <source>
        <dbReference type="Pfam" id="PF16900"/>
    </source>
</evidence>
<dbReference type="InterPro" id="IPR003871">
    <property type="entry name" value="RFA1B/D_OB_1st"/>
</dbReference>
<dbReference type="InterPro" id="IPR031657">
    <property type="entry name" value="REPA_OB_2"/>
</dbReference>
<dbReference type="Proteomes" id="UP000327157">
    <property type="component" value="Chromosome 17"/>
</dbReference>
<evidence type="ECO:0000313" key="5">
    <source>
        <dbReference type="Proteomes" id="UP000327157"/>
    </source>
</evidence>
<dbReference type="AlphaFoldDB" id="A0A5N5G6M7"/>
<dbReference type="InterPro" id="IPR012340">
    <property type="entry name" value="NA-bd_OB-fold"/>
</dbReference>
<dbReference type="PANTHER" id="PTHR47165:SF4">
    <property type="entry name" value="OS03G0429900 PROTEIN"/>
    <property type="match status" value="1"/>
</dbReference>
<name>A0A5N5G6M7_9ROSA</name>
<dbReference type="SUPFAM" id="SSF50249">
    <property type="entry name" value="Nucleic acid-binding proteins"/>
    <property type="match status" value="3"/>
</dbReference>
<dbReference type="OrthoDB" id="1166465at2759"/>
<keyword evidence="1 4" id="KW-0238">DNA-binding</keyword>
<sequence length="549" mass="62134">MEPQLIRSLVPYEPASKLEIRVCRIWVTKTIRADPLTASLDSVFVDKEGNAIHATMNSWDTQFFSEQLNVGFTYEINKFRVIRNKTLSKIVPHNAMIELNRWTTIVPVERIGQVIPMQWFNLVEFDQLHKKVGRYVELTDVFGCLMALQPTEEVNVQNVRVAKKRNLQIQNIRGDQVRVTLWAESATGFQEAALKSLVPPVFIALTALKVNQYQGKPVLGSTGSTVCFFNPEIPQLTEYKQRFQYLNLPVEILPSSAEGYAKPHVTADSELKTIEELFLLDPTLNKDTKFMCRATIVGYDLSKGWWYKSCPSCHKAAKKMSADFECYEHGLLTTLPKPWFRINFIVEDNTNQFNLMMIGRHAEKLLGVSCHSLVIEEGYNDSFMLPPNLKKFIGTTKKFQLRFGNQNKEFPKTDFVVCGLFEEQPPSATSTSLVELCTPAANAEKQIVNDATPASFAPLEPCAQDIQLPASNKTTVKRALFVESEAAKKQSKTCEESQPQSTILATISKEFTKPVIPKIEPSDKVPISALRSRSQTKKLKQRYNYGALF</sequence>